<dbReference type="RefSeq" id="WP_173763350.1">
    <property type="nucleotide sequence ID" value="NZ_CP048836.1"/>
</dbReference>
<dbReference type="EMBL" id="CP048836">
    <property type="protein sequence ID" value="QID16185.1"/>
    <property type="molecule type" value="Genomic_DNA"/>
</dbReference>
<feature type="domain" description="BioF2-like acetyltransferase" evidence="1">
    <location>
        <begin position="104"/>
        <end position="251"/>
    </location>
</feature>
<dbReference type="InterPro" id="IPR016181">
    <property type="entry name" value="Acyl_CoA_acyltransferase"/>
</dbReference>
<gene>
    <name evidence="2" type="ORF">G3580_00220</name>
</gene>
<dbReference type="Proteomes" id="UP000501991">
    <property type="component" value="Chromosome"/>
</dbReference>
<reference evidence="2 3" key="1">
    <citation type="submission" date="2020-02" db="EMBL/GenBank/DDBJ databases">
        <title>Nitrogenibacter mangrovi gen. nov., sp. nov. isolated from mangrove sediment, a denitrifying betaproteobacterium.</title>
        <authorList>
            <person name="Liao H."/>
            <person name="Tian Y."/>
        </authorList>
    </citation>
    <scope>NUCLEOTIDE SEQUENCE [LARGE SCALE GENOMIC DNA]</scope>
    <source>
        <strain evidence="2 3">M9-3-2</strain>
    </source>
</reference>
<dbReference type="Gene3D" id="3.40.630.30">
    <property type="match status" value="1"/>
</dbReference>
<dbReference type="SUPFAM" id="SSF55729">
    <property type="entry name" value="Acyl-CoA N-acyltransferases (Nat)"/>
    <property type="match status" value="1"/>
</dbReference>
<keyword evidence="3" id="KW-1185">Reference proteome</keyword>
<sequence length="309" mass="35811">MTPWELRHVPFKYQLSDWTLFSCALPLQCRSATLLGAPIPASLPPDAERLPGSEGFMIRALPLEERLPPLTRTGDYLRYVPLQYEHCYIDLTLGFERYQEKFSSKTRSTIKRKIRKYAEHCGGEIPWKIYREPAQMREFFRLAREVSAVSYQERLLDAGLPDSEDYIREAEARAANGTVRAYILFDGDRPVSYLYCPIENDVLIYAYLGYDPGYMKHSVGTVLQWLALESLFAEGGFKAFDFTEGQSDHKRLFSTHQMLRAHVFMVRASLRNAAVVRSHHLMNRFSNWLGNTLDKLGLKARIKRLIRFK</sequence>
<organism evidence="2 3">
    <name type="scientific">Nitrogeniibacter mangrovi</name>
    <dbReference type="NCBI Taxonomy" id="2016596"/>
    <lineage>
        <taxon>Bacteria</taxon>
        <taxon>Pseudomonadati</taxon>
        <taxon>Pseudomonadota</taxon>
        <taxon>Betaproteobacteria</taxon>
        <taxon>Rhodocyclales</taxon>
        <taxon>Zoogloeaceae</taxon>
        <taxon>Nitrogeniibacter</taxon>
    </lineage>
</organism>
<keyword evidence="2" id="KW-0808">Transferase</keyword>
<dbReference type="GO" id="GO:0016740">
    <property type="term" value="F:transferase activity"/>
    <property type="evidence" value="ECO:0007669"/>
    <property type="project" value="UniProtKB-KW"/>
</dbReference>
<dbReference type="KEGG" id="azq:G3580_00220"/>
<evidence type="ECO:0000313" key="3">
    <source>
        <dbReference type="Proteomes" id="UP000501991"/>
    </source>
</evidence>
<evidence type="ECO:0000313" key="2">
    <source>
        <dbReference type="EMBL" id="QID16185.1"/>
    </source>
</evidence>
<name>A0A6C1AZW4_9RHOO</name>
<dbReference type="InterPro" id="IPR038740">
    <property type="entry name" value="BioF2-like_GNAT_dom"/>
</dbReference>
<proteinExistence type="predicted"/>
<protein>
    <submittedName>
        <fullName evidence="2">GNAT family N-acetyltransferase</fullName>
    </submittedName>
</protein>
<evidence type="ECO:0000259" key="1">
    <source>
        <dbReference type="Pfam" id="PF13480"/>
    </source>
</evidence>
<dbReference type="Pfam" id="PF13480">
    <property type="entry name" value="Acetyltransf_6"/>
    <property type="match status" value="1"/>
</dbReference>
<dbReference type="AlphaFoldDB" id="A0A6C1AZW4"/>
<accession>A0A6C1AZW4</accession>